<gene>
    <name evidence="2" type="ORF">CHS0354_035734</name>
</gene>
<accession>A0AAE0S075</accession>
<organism evidence="2 3">
    <name type="scientific">Potamilus streckersoni</name>
    <dbReference type="NCBI Taxonomy" id="2493646"/>
    <lineage>
        <taxon>Eukaryota</taxon>
        <taxon>Metazoa</taxon>
        <taxon>Spiralia</taxon>
        <taxon>Lophotrochozoa</taxon>
        <taxon>Mollusca</taxon>
        <taxon>Bivalvia</taxon>
        <taxon>Autobranchia</taxon>
        <taxon>Heteroconchia</taxon>
        <taxon>Palaeoheterodonta</taxon>
        <taxon>Unionida</taxon>
        <taxon>Unionoidea</taxon>
        <taxon>Unionidae</taxon>
        <taxon>Ambleminae</taxon>
        <taxon>Lampsilini</taxon>
        <taxon>Potamilus</taxon>
    </lineage>
</organism>
<evidence type="ECO:0000313" key="2">
    <source>
        <dbReference type="EMBL" id="KAK3582798.1"/>
    </source>
</evidence>
<keyword evidence="3" id="KW-1185">Reference proteome</keyword>
<reference evidence="2" key="2">
    <citation type="journal article" date="2021" name="Genome Biol. Evol.">
        <title>Developing a high-quality reference genome for a parasitic bivalve with doubly uniparental inheritance (Bivalvia: Unionida).</title>
        <authorList>
            <person name="Smith C.H."/>
        </authorList>
    </citation>
    <scope>NUCLEOTIDE SEQUENCE</scope>
    <source>
        <strain evidence="2">CHS0354</strain>
        <tissue evidence="2">Mantle</tissue>
    </source>
</reference>
<dbReference type="AlphaFoldDB" id="A0AAE0S075"/>
<keyword evidence="1" id="KW-0732">Signal</keyword>
<reference evidence="2" key="1">
    <citation type="journal article" date="2021" name="Genome Biol. Evol.">
        <title>A High-Quality Reference Genome for a Parasitic Bivalve with Doubly Uniparental Inheritance (Bivalvia: Unionida).</title>
        <authorList>
            <person name="Smith C.H."/>
        </authorList>
    </citation>
    <scope>NUCLEOTIDE SEQUENCE</scope>
    <source>
        <strain evidence="2">CHS0354</strain>
    </source>
</reference>
<dbReference type="Proteomes" id="UP001195483">
    <property type="component" value="Unassembled WGS sequence"/>
</dbReference>
<sequence length="227" mass="22860">MKSVIILCCIALAKGHFGYSFGSRGFPFGIGPMSGGTTVVAGPTSIGFSRGHSLSTQMGTVSTAVGKGLRTATNNARKILKVGPITSVTGPLGSNNPTPGFSGSNRLGVDYNPAFRGYGPWGGQGIGGNPDVVATGAAISARENAASIAFHSRNSGQHIGTRSSGTGRPIWTPHGQIRVADSVSSFVRTGFDHIPYGGKSVGLGEESDFGSGISSGGDDFLIGGIGG</sequence>
<proteinExistence type="predicted"/>
<feature type="signal peptide" evidence="1">
    <location>
        <begin position="1"/>
        <end position="15"/>
    </location>
</feature>
<feature type="chain" id="PRO_5042290460" evidence="1">
    <location>
        <begin position="16"/>
        <end position="227"/>
    </location>
</feature>
<evidence type="ECO:0000256" key="1">
    <source>
        <dbReference type="SAM" id="SignalP"/>
    </source>
</evidence>
<reference evidence="2" key="3">
    <citation type="submission" date="2023-05" db="EMBL/GenBank/DDBJ databases">
        <authorList>
            <person name="Smith C.H."/>
        </authorList>
    </citation>
    <scope>NUCLEOTIDE SEQUENCE</scope>
    <source>
        <strain evidence="2">CHS0354</strain>
        <tissue evidence="2">Mantle</tissue>
    </source>
</reference>
<comment type="caution">
    <text evidence="2">The sequence shown here is derived from an EMBL/GenBank/DDBJ whole genome shotgun (WGS) entry which is preliminary data.</text>
</comment>
<name>A0AAE0S075_9BIVA</name>
<evidence type="ECO:0000313" key="3">
    <source>
        <dbReference type="Proteomes" id="UP001195483"/>
    </source>
</evidence>
<dbReference type="EMBL" id="JAEAOA010002087">
    <property type="protein sequence ID" value="KAK3582798.1"/>
    <property type="molecule type" value="Genomic_DNA"/>
</dbReference>
<protein>
    <submittedName>
        <fullName evidence="2">Uncharacterized protein</fullName>
    </submittedName>
</protein>